<sequence length="100" mass="10547">MDASKGKAAPKVGLDRSKTGRKKGTPNKTTALLKDAIIKAAEAVGENGEGREGLVGYLKRVAKEDVKAFSSLLGKVLPLQVTGDNDGPIQILVYPEDRSV</sequence>
<reference evidence="2 3" key="1">
    <citation type="submission" date="2007-07" db="EMBL/GenBank/DDBJ databases">
        <title>Complete sequence of chromosome of Xanthobacter autotrophicus Py2.</title>
        <authorList>
            <consortium name="US DOE Joint Genome Institute"/>
            <person name="Copeland A."/>
            <person name="Lucas S."/>
            <person name="Lapidus A."/>
            <person name="Barry K."/>
            <person name="Glavina del Rio T."/>
            <person name="Hammon N."/>
            <person name="Israni S."/>
            <person name="Dalin E."/>
            <person name="Tice H."/>
            <person name="Pitluck S."/>
            <person name="Sims D."/>
            <person name="Brettin T."/>
            <person name="Bruce D."/>
            <person name="Detter J.C."/>
            <person name="Han C."/>
            <person name="Tapia R."/>
            <person name="Brainard J."/>
            <person name="Schmutz J."/>
            <person name="Larimer F."/>
            <person name="Land M."/>
            <person name="Hauser L."/>
            <person name="Kyrpides N."/>
            <person name="Kim E."/>
            <person name="Ensigns S.A."/>
            <person name="Richardson P."/>
        </authorList>
    </citation>
    <scope>NUCLEOTIDE SEQUENCE [LARGE SCALE GENOMIC DNA]</scope>
    <source>
        <strain evidence="3">ATCC BAA-1158 / Py2</strain>
    </source>
</reference>
<dbReference type="STRING" id="78245.Xaut_3627"/>
<evidence type="ECO:0000313" key="3">
    <source>
        <dbReference type="Proteomes" id="UP000002417"/>
    </source>
</evidence>
<dbReference type="eggNOG" id="ENOG5033J1W">
    <property type="taxonomic scope" value="Bacteria"/>
</dbReference>
<accession>A7ILG2</accession>
<feature type="region of interest" description="Disordered" evidence="1">
    <location>
        <begin position="1"/>
        <end position="28"/>
    </location>
</feature>
<evidence type="ECO:0008006" key="4">
    <source>
        <dbReference type="Google" id="ProtNLM"/>
    </source>
</evidence>
<organism evidence="2 3">
    <name type="scientific">Xanthobacter autotrophicus (strain ATCC BAA-1158 / Py2)</name>
    <dbReference type="NCBI Taxonomy" id="78245"/>
    <lineage>
        <taxon>Bacteria</taxon>
        <taxon>Pseudomonadati</taxon>
        <taxon>Pseudomonadota</taxon>
        <taxon>Alphaproteobacteria</taxon>
        <taxon>Hyphomicrobiales</taxon>
        <taxon>Xanthobacteraceae</taxon>
        <taxon>Xanthobacter</taxon>
    </lineage>
</organism>
<dbReference type="KEGG" id="xau:Xaut_3627"/>
<dbReference type="HOGENOM" id="CLU_2304964_0_0_5"/>
<protein>
    <recommendedName>
        <fullName evidence="4">DUF5681 domain-containing protein</fullName>
    </recommendedName>
</protein>
<dbReference type="EMBL" id="CP000781">
    <property type="protein sequence ID" value="ABS68855.1"/>
    <property type="molecule type" value="Genomic_DNA"/>
</dbReference>
<keyword evidence="3" id="KW-1185">Reference proteome</keyword>
<evidence type="ECO:0000256" key="1">
    <source>
        <dbReference type="SAM" id="MobiDB-lite"/>
    </source>
</evidence>
<dbReference type="OrthoDB" id="8410886at2"/>
<dbReference type="Proteomes" id="UP000002417">
    <property type="component" value="Chromosome"/>
</dbReference>
<gene>
    <name evidence="2" type="ordered locus">Xaut_3627</name>
</gene>
<dbReference type="AlphaFoldDB" id="A7ILG2"/>
<proteinExistence type="predicted"/>
<evidence type="ECO:0000313" key="2">
    <source>
        <dbReference type="EMBL" id="ABS68855.1"/>
    </source>
</evidence>
<name>A7ILG2_XANP2</name>